<dbReference type="InterPro" id="IPR024896">
    <property type="entry name" value="Propionate_kinase_PduW"/>
</dbReference>
<dbReference type="Pfam" id="PF10662">
    <property type="entry name" value="PduV-EutP"/>
    <property type="match status" value="1"/>
</dbReference>
<dbReference type="HAMAP" id="MF_01882">
    <property type="entry name" value="Propion_kin_subfam2"/>
    <property type="match status" value="1"/>
</dbReference>
<dbReference type="GO" id="GO:0006083">
    <property type="term" value="P:acetate metabolic process"/>
    <property type="evidence" value="ECO:0007669"/>
    <property type="project" value="TreeGrafter"/>
</dbReference>
<protein>
    <recommendedName>
        <fullName evidence="7">Propionate kinase</fullName>
        <ecNumber evidence="7">2.7.2.15</ecNumber>
    </recommendedName>
</protein>
<dbReference type="GO" id="GO:0006576">
    <property type="term" value="P:biogenic amine metabolic process"/>
    <property type="evidence" value="ECO:0007669"/>
    <property type="project" value="InterPro"/>
</dbReference>
<dbReference type="EMBL" id="AFCV01000762">
    <property type="protein sequence ID" value="EHC90713.1"/>
    <property type="molecule type" value="Genomic_DNA"/>
</dbReference>
<dbReference type="EC" id="2.7.2.15" evidence="7"/>
<dbReference type="InterPro" id="IPR012381">
    <property type="entry name" value="EutP_PduV"/>
</dbReference>
<comment type="similarity">
    <text evidence="7">Belongs to the acetokinase family. PduW subfamily.</text>
</comment>
<proteinExistence type="inferred from homology"/>
<dbReference type="UniPathway" id="UPA00621"/>
<evidence type="ECO:0000313" key="8">
    <source>
        <dbReference type="EMBL" id="EHC90713.1"/>
    </source>
</evidence>
<dbReference type="HAMAP" id="MF_00020">
    <property type="entry name" value="Acetate_kinase"/>
    <property type="match status" value="1"/>
</dbReference>
<reference evidence="8 9" key="1">
    <citation type="journal article" date="2011" name="BMC Genomics">
        <title>Genome sequencing reveals diversification of virulence factor content and possible host adaptation in distinct subpopulations of Salmonella enterica.</title>
        <authorList>
            <person name="den Bakker H.C."/>
            <person name="Moreno Switt A.I."/>
            <person name="Govoni G."/>
            <person name="Cummings C.A."/>
            <person name="Ranieri M.L."/>
            <person name="Degoricija L."/>
            <person name="Hoelzer K."/>
            <person name="Rodriguez-Rivera L.D."/>
            <person name="Brown S."/>
            <person name="Bolchacova E."/>
            <person name="Furtado M.R."/>
            <person name="Wiedmann M."/>
        </authorList>
    </citation>
    <scope>NUCLEOTIDE SEQUENCE [LARGE SCALE GENOMIC DNA]</scope>
    <source>
        <strain evidence="8 9">R8-3404</strain>
    </source>
</reference>
<keyword evidence="4 7" id="KW-0547">Nucleotide-binding</keyword>
<comment type="catalytic activity">
    <reaction evidence="7">
        <text>propanoate + ATP = propanoyl phosphate + ADP</text>
        <dbReference type="Rhea" id="RHEA:23148"/>
        <dbReference type="ChEBI" id="CHEBI:17272"/>
        <dbReference type="ChEBI" id="CHEBI:30616"/>
        <dbReference type="ChEBI" id="CHEBI:58933"/>
        <dbReference type="ChEBI" id="CHEBI:456216"/>
        <dbReference type="EC" id="2.7.2.15"/>
    </reaction>
</comment>
<dbReference type="GO" id="GO:0019543">
    <property type="term" value="P:propionate catabolic process"/>
    <property type="evidence" value="ECO:0007669"/>
    <property type="project" value="InterPro"/>
</dbReference>
<accession>A0A6C8H1T1</accession>
<evidence type="ECO:0000313" key="9">
    <source>
        <dbReference type="Proteomes" id="UP000003915"/>
    </source>
</evidence>
<keyword evidence="3 7" id="KW-0808">Transferase</keyword>
<dbReference type="InterPro" id="IPR023865">
    <property type="entry name" value="Aliphatic_acid_kinase_CS"/>
</dbReference>
<dbReference type="GO" id="GO:0005737">
    <property type="term" value="C:cytoplasm"/>
    <property type="evidence" value="ECO:0007669"/>
    <property type="project" value="UniProtKB-SubCell"/>
</dbReference>
<dbReference type="Gene3D" id="3.30.420.40">
    <property type="match status" value="2"/>
</dbReference>
<dbReference type="GO" id="GO:0008980">
    <property type="term" value="F:propionate kinase activity"/>
    <property type="evidence" value="ECO:0007669"/>
    <property type="project" value="UniProtKB-UniRule"/>
</dbReference>
<dbReference type="InterPro" id="IPR027417">
    <property type="entry name" value="P-loop_NTPase"/>
</dbReference>
<evidence type="ECO:0000256" key="7">
    <source>
        <dbReference type="HAMAP-Rule" id="MF_01882"/>
    </source>
</evidence>
<dbReference type="SUPFAM" id="SSF53067">
    <property type="entry name" value="Actin-like ATPase domain"/>
    <property type="match status" value="2"/>
</dbReference>
<evidence type="ECO:0000256" key="1">
    <source>
        <dbReference type="ARBA" id="ARBA00004836"/>
    </source>
</evidence>
<keyword evidence="2 7" id="KW-0963">Cytoplasm</keyword>
<keyword evidence="6 7" id="KW-0067">ATP-binding</keyword>
<comment type="caution">
    <text evidence="8">The sequence shown here is derived from an EMBL/GenBank/DDBJ whole genome shotgun (WGS) entry which is preliminary data.</text>
</comment>
<dbReference type="GO" id="GO:0051144">
    <property type="term" value="P:1,2-propanediol catabolic process"/>
    <property type="evidence" value="ECO:0007669"/>
    <property type="project" value="UniProtKB-UniPathway"/>
</dbReference>
<dbReference type="NCBIfam" id="NF009063">
    <property type="entry name" value="PRK12397.1"/>
    <property type="match status" value="1"/>
</dbReference>
<gene>
    <name evidence="7" type="primary">pduW</name>
    <name evidence="8" type="ORF">LTSEUGA_3015</name>
</gene>
<dbReference type="InterPro" id="IPR000890">
    <property type="entry name" value="Aliphatic_acid_kin_short-chain"/>
</dbReference>
<dbReference type="AlphaFoldDB" id="A0A6C8H1T1"/>
<dbReference type="PROSITE" id="PS01075">
    <property type="entry name" value="ACETATE_KINASE_1"/>
    <property type="match status" value="1"/>
</dbReference>
<dbReference type="GO" id="GO:0008776">
    <property type="term" value="F:acetate kinase activity"/>
    <property type="evidence" value="ECO:0007669"/>
    <property type="project" value="TreeGrafter"/>
</dbReference>
<sequence length="514" mass="55526">MVADGHPIDTPGEYLAMAIDTPGEYLENRCLYSALLTSACEADVIALVLNADAQWSPFSPGFTAPMNRPTIGLVTKADLAEPQRISLVAEWLTQAGAQQIFITSAMAINAGSSSLMAINAGSSSLKFQLLEMPQGDMLCQGLIERIGMADAQVTIKTHSQKWQETVPVADHRDAVTLLLEKLLGYQIINSLRDIDGVGHRVAHGGEFFKDSTLVTDETLAQIERLAELAPLHNPVNALGIHVFRQLLPDAPSVAVFDTAFHQTLDEPAYIYPLPWHYYAELGIRRYGFHGTSHKYVSGVLSEKLGVPLSALRVICCHLGNGSSICAIKNGRSVNTSMGFTPQSGVMMGTRSGDIDPSILPWIAQRESKTPQQLNQLLNNESGLLGVSGVSSDYRDVEQAANTGNRQAKLALTLFAERIRATIGSYIMQMGGLDALVFTGGIGENSARARSAVCHNLQFLGLAVDEEKNQRNATFIQTENALVKVAVINTNEELMIAQDVMRIALPATEGLCVPA</sequence>
<name>A0A6C8H1T1_SALET</name>
<comment type="pathway">
    <text evidence="1">Polyol metabolism; 1,2-propanediol degradation.</text>
</comment>
<dbReference type="InterPro" id="IPR004372">
    <property type="entry name" value="Ac/propionate_kinase"/>
</dbReference>
<evidence type="ECO:0000256" key="3">
    <source>
        <dbReference type="ARBA" id="ARBA00022679"/>
    </source>
</evidence>
<dbReference type="PROSITE" id="PS01076">
    <property type="entry name" value="ACETATE_KINASE_2"/>
    <property type="match status" value="1"/>
</dbReference>
<dbReference type="GO" id="GO:0005524">
    <property type="term" value="F:ATP binding"/>
    <property type="evidence" value="ECO:0007669"/>
    <property type="project" value="UniProtKB-KW"/>
</dbReference>
<dbReference type="Pfam" id="PF00871">
    <property type="entry name" value="Acetate_kinase"/>
    <property type="match status" value="1"/>
</dbReference>
<dbReference type="SUPFAM" id="SSF52540">
    <property type="entry name" value="P-loop containing nucleoside triphosphate hydrolases"/>
    <property type="match status" value="1"/>
</dbReference>
<dbReference type="PANTHER" id="PTHR21060:SF15">
    <property type="entry name" value="ACETATE KINASE-RELATED"/>
    <property type="match status" value="1"/>
</dbReference>
<evidence type="ECO:0000256" key="5">
    <source>
        <dbReference type="ARBA" id="ARBA00022777"/>
    </source>
</evidence>
<evidence type="ECO:0000256" key="6">
    <source>
        <dbReference type="ARBA" id="ARBA00022840"/>
    </source>
</evidence>
<evidence type="ECO:0000256" key="2">
    <source>
        <dbReference type="ARBA" id="ARBA00022490"/>
    </source>
</evidence>
<organism evidence="8 9">
    <name type="scientific">Salmonella enterica subsp. enterica serovar Uganda str. R8-3404</name>
    <dbReference type="NCBI Taxonomy" id="913083"/>
    <lineage>
        <taxon>Bacteria</taxon>
        <taxon>Pseudomonadati</taxon>
        <taxon>Pseudomonadota</taxon>
        <taxon>Gammaproteobacteria</taxon>
        <taxon>Enterobacterales</taxon>
        <taxon>Enterobacteriaceae</taxon>
        <taxon>Salmonella</taxon>
    </lineage>
</organism>
<comment type="subcellular location">
    <subcellularLocation>
        <location evidence="7">Cytoplasm</location>
    </subcellularLocation>
</comment>
<evidence type="ECO:0000256" key="4">
    <source>
        <dbReference type="ARBA" id="ARBA00022741"/>
    </source>
</evidence>
<dbReference type="PANTHER" id="PTHR21060">
    <property type="entry name" value="ACETATE KINASE"/>
    <property type="match status" value="1"/>
</dbReference>
<dbReference type="Proteomes" id="UP000003915">
    <property type="component" value="Unassembled WGS sequence"/>
</dbReference>
<dbReference type="PRINTS" id="PR00471">
    <property type="entry name" value="ACETATEKNASE"/>
</dbReference>
<keyword evidence="5 7" id="KW-0418">Kinase</keyword>
<dbReference type="InterPro" id="IPR043129">
    <property type="entry name" value="ATPase_NBD"/>
</dbReference>
<dbReference type="CDD" id="cd24010">
    <property type="entry name" value="ASKHA_NBD_AcK_PK"/>
    <property type="match status" value="1"/>
</dbReference>
<dbReference type="NCBIfam" id="TIGR00016">
    <property type="entry name" value="ackA"/>
    <property type="match status" value="1"/>
</dbReference>